<dbReference type="RefSeq" id="WP_091961006.1">
    <property type="nucleotide sequence ID" value="NZ_FMAI01000011.1"/>
</dbReference>
<keyword evidence="1" id="KW-0812">Transmembrane</keyword>
<dbReference type="Proteomes" id="UP000199184">
    <property type="component" value="Unassembled WGS sequence"/>
</dbReference>
<protein>
    <submittedName>
        <fullName evidence="2">Uncharacterized protein</fullName>
    </submittedName>
</protein>
<dbReference type="EMBL" id="FMAI01000011">
    <property type="protein sequence ID" value="SCB46497.1"/>
    <property type="molecule type" value="Genomic_DNA"/>
</dbReference>
<name>A0A1C3X2L4_9BRAD</name>
<accession>A0A1C3X2L4</accession>
<reference evidence="3" key="1">
    <citation type="submission" date="2016-08" db="EMBL/GenBank/DDBJ databases">
        <authorList>
            <person name="Varghese N."/>
            <person name="Submissions Spin"/>
        </authorList>
    </citation>
    <scope>NUCLEOTIDE SEQUENCE [LARGE SCALE GENOMIC DNA]</scope>
    <source>
        <strain evidence="3">ERR11</strain>
    </source>
</reference>
<sequence>MSMLTHGLERPLAWAERPLQISATRNAQLKRLAFGALTLLSMGSVLTALIALRTAIYVWHLHA</sequence>
<evidence type="ECO:0000313" key="2">
    <source>
        <dbReference type="EMBL" id="SCB46497.1"/>
    </source>
</evidence>
<evidence type="ECO:0000256" key="1">
    <source>
        <dbReference type="SAM" id="Phobius"/>
    </source>
</evidence>
<keyword evidence="3" id="KW-1185">Reference proteome</keyword>
<evidence type="ECO:0000313" key="3">
    <source>
        <dbReference type="Proteomes" id="UP000199184"/>
    </source>
</evidence>
<proteinExistence type="predicted"/>
<keyword evidence="1" id="KW-1133">Transmembrane helix</keyword>
<organism evidence="2 3">
    <name type="scientific">Bradyrhizobium shewense</name>
    <dbReference type="NCBI Taxonomy" id="1761772"/>
    <lineage>
        <taxon>Bacteria</taxon>
        <taxon>Pseudomonadati</taxon>
        <taxon>Pseudomonadota</taxon>
        <taxon>Alphaproteobacteria</taxon>
        <taxon>Hyphomicrobiales</taxon>
        <taxon>Nitrobacteraceae</taxon>
        <taxon>Bradyrhizobium</taxon>
    </lineage>
</organism>
<feature type="transmembrane region" description="Helical" evidence="1">
    <location>
        <begin position="32"/>
        <end position="59"/>
    </location>
</feature>
<dbReference type="AlphaFoldDB" id="A0A1C3X2L4"/>
<keyword evidence="1" id="KW-0472">Membrane</keyword>
<gene>
    <name evidence="2" type="ORF">GA0061098_1011233</name>
</gene>